<evidence type="ECO:0000256" key="4">
    <source>
        <dbReference type="PROSITE-ProRule" id="PRU10007"/>
    </source>
</evidence>
<feature type="active site" evidence="4">
    <location>
        <position position="247"/>
    </location>
</feature>
<dbReference type="RefSeq" id="WP_047187387.1">
    <property type="nucleotide sequence ID" value="NZ_LCYG01000008.1"/>
</dbReference>
<dbReference type="Pfam" id="PF00171">
    <property type="entry name" value="Aldedh"/>
    <property type="match status" value="1"/>
</dbReference>
<dbReference type="SUPFAM" id="SSF53720">
    <property type="entry name" value="ALDH-like"/>
    <property type="match status" value="1"/>
</dbReference>
<reference evidence="7 8" key="1">
    <citation type="submission" date="2015-05" db="EMBL/GenBank/DDBJ databases">
        <title>Draft genome sequence of Microvirga vignae strain BR3299, a novel nitrogen fixing bacteria isolated from Brazil semi-aired region.</title>
        <authorList>
            <person name="Zilli J.E."/>
            <person name="Passos S.R."/>
            <person name="Leite J."/>
            <person name="Baldani J.I."/>
            <person name="Xavier G.R."/>
            <person name="Rumjaneck N.G."/>
            <person name="Simoes-Araujo J.L."/>
        </authorList>
    </citation>
    <scope>NUCLEOTIDE SEQUENCE [LARGE SCALE GENOMIC DNA]</scope>
    <source>
        <strain evidence="7 8">BR3299</strain>
    </source>
</reference>
<organism evidence="7 8">
    <name type="scientific">Microvirga vignae</name>
    <dbReference type="NCBI Taxonomy" id="1225564"/>
    <lineage>
        <taxon>Bacteria</taxon>
        <taxon>Pseudomonadati</taxon>
        <taxon>Pseudomonadota</taxon>
        <taxon>Alphaproteobacteria</taxon>
        <taxon>Hyphomicrobiales</taxon>
        <taxon>Methylobacteriaceae</taxon>
        <taxon>Microvirga</taxon>
    </lineage>
</organism>
<evidence type="ECO:0000256" key="3">
    <source>
        <dbReference type="ARBA" id="ARBA00023097"/>
    </source>
</evidence>
<dbReference type="GO" id="GO:0016620">
    <property type="term" value="F:oxidoreductase activity, acting on the aldehyde or oxo group of donors, NAD or NADP as acceptor"/>
    <property type="evidence" value="ECO:0007669"/>
    <property type="project" value="InterPro"/>
</dbReference>
<dbReference type="OrthoDB" id="8175464at2"/>
<dbReference type="InterPro" id="IPR016161">
    <property type="entry name" value="Ald_DH/histidinol_DH"/>
</dbReference>
<dbReference type="Gene3D" id="3.40.309.10">
    <property type="entry name" value="Aldehyde Dehydrogenase, Chain A, domain 2"/>
    <property type="match status" value="1"/>
</dbReference>
<proteinExistence type="inferred from homology"/>
<dbReference type="PROSITE" id="PS00687">
    <property type="entry name" value="ALDEHYDE_DEHYDR_GLU"/>
    <property type="match status" value="1"/>
</dbReference>
<dbReference type="FunFam" id="3.40.309.10:FF:000012">
    <property type="entry name" value="Betaine aldehyde dehydrogenase"/>
    <property type="match status" value="1"/>
</dbReference>
<protein>
    <submittedName>
        <fullName evidence="7">Aldehyde dehydrogenase</fullName>
    </submittedName>
</protein>
<keyword evidence="3" id="KW-0558">Oxidation</keyword>
<comment type="similarity">
    <text evidence="1 5">Belongs to the aldehyde dehydrogenase family.</text>
</comment>
<evidence type="ECO:0000256" key="2">
    <source>
        <dbReference type="ARBA" id="ARBA00023002"/>
    </source>
</evidence>
<dbReference type="FunFam" id="3.40.605.10:FF:000007">
    <property type="entry name" value="NAD/NADP-dependent betaine aldehyde dehydrogenase"/>
    <property type="match status" value="1"/>
</dbReference>
<feature type="domain" description="Aldehyde dehydrogenase" evidence="6">
    <location>
        <begin position="12"/>
        <end position="472"/>
    </location>
</feature>
<dbReference type="Proteomes" id="UP000035489">
    <property type="component" value="Unassembled WGS sequence"/>
</dbReference>
<evidence type="ECO:0000256" key="1">
    <source>
        <dbReference type="ARBA" id="ARBA00009986"/>
    </source>
</evidence>
<comment type="caution">
    <text evidence="7">The sequence shown here is derived from an EMBL/GenBank/DDBJ whole genome shotgun (WGS) entry which is preliminary data.</text>
</comment>
<dbReference type="STRING" id="1225564.AA309_02395"/>
<gene>
    <name evidence="7" type="ORF">AA309_02395</name>
</gene>
<keyword evidence="2 5" id="KW-0560">Oxidoreductase</keyword>
<dbReference type="CDD" id="cd07114">
    <property type="entry name" value="ALDH_DhaS"/>
    <property type="match status" value="1"/>
</dbReference>
<name>A0A0H1RIG9_9HYPH</name>
<evidence type="ECO:0000313" key="8">
    <source>
        <dbReference type="Proteomes" id="UP000035489"/>
    </source>
</evidence>
<evidence type="ECO:0000256" key="5">
    <source>
        <dbReference type="RuleBase" id="RU003345"/>
    </source>
</evidence>
<evidence type="ECO:0000259" key="6">
    <source>
        <dbReference type="Pfam" id="PF00171"/>
    </source>
</evidence>
<dbReference type="AlphaFoldDB" id="A0A0H1RIG9"/>
<dbReference type="Gene3D" id="3.40.605.10">
    <property type="entry name" value="Aldehyde Dehydrogenase, Chain A, domain 1"/>
    <property type="match status" value="1"/>
</dbReference>
<dbReference type="PANTHER" id="PTHR11699">
    <property type="entry name" value="ALDEHYDE DEHYDROGENASE-RELATED"/>
    <property type="match status" value="1"/>
</dbReference>
<dbReference type="PATRIC" id="fig|1225564.3.peg.6549"/>
<dbReference type="InterPro" id="IPR016162">
    <property type="entry name" value="Ald_DH_N"/>
</dbReference>
<keyword evidence="8" id="KW-1185">Reference proteome</keyword>
<dbReference type="EMBL" id="LCYG01000008">
    <property type="protein sequence ID" value="KLK94651.1"/>
    <property type="molecule type" value="Genomic_DNA"/>
</dbReference>
<dbReference type="InterPro" id="IPR015590">
    <property type="entry name" value="Aldehyde_DH_dom"/>
</dbReference>
<evidence type="ECO:0000313" key="7">
    <source>
        <dbReference type="EMBL" id="KLK94651.1"/>
    </source>
</evidence>
<accession>A0A0H1RIG9</accession>
<dbReference type="InterPro" id="IPR016163">
    <property type="entry name" value="Ald_DH_C"/>
</dbReference>
<dbReference type="InterPro" id="IPR029510">
    <property type="entry name" value="Ald_DH_CS_GLU"/>
</dbReference>
<sequence>MGLHPFMIGNQWRDGQGTPFVSVNPSNGTEVARIAGAGPADVDDAVKAARAALSDPAWAGLKHHERAGLLYRMADLVAASAEHLARVQMEDNGKTFTECLSQAKSAAATFRYYGAACETFESELTTQRGPSVTMTVYEPVGVVAAITPWNSPLTLEAQKLAPILAAGNTVVLKPSEVTPCIALEYARLAIEAGFPAGVVNVVTGAADVGRALVEHAGVDMVSFTGGTAAGRAIAAVAGQRLKPVVLELGGKSPHIVFADADLKKAPKSVADGIFSGGGQSCIAGSRVFVEASIFEPFMEAFQAAARDYTLGAPDVPGTRMGPMVSFNHRDHVARAVELAREEGGQILVGGDLPAGEAFKNGAYYPATVISGVTNQSRVCQQEIFGPVAVVLPFENESDLIKQANDTEFGLAAGLWTSDFAKAWRVARAIQAGTVWINTYKETSISTPFGGLKQSGLGREKGLKGVRTYMEPKGLYWHVG</sequence>